<dbReference type="Gene3D" id="3.40.50.300">
    <property type="entry name" value="P-loop containing nucleotide triphosphate hydrolases"/>
    <property type="match status" value="2"/>
</dbReference>
<evidence type="ECO:0000256" key="12">
    <source>
        <dbReference type="ARBA" id="ARBA00023014"/>
    </source>
</evidence>
<keyword evidence="9 21" id="KW-0347">Helicase</keyword>
<dbReference type="InterPro" id="IPR045028">
    <property type="entry name" value="DinG/Rad3-like"/>
</dbReference>
<dbReference type="InterPro" id="IPR001945">
    <property type="entry name" value="RAD3/XPD"/>
</dbReference>
<evidence type="ECO:0000256" key="5">
    <source>
        <dbReference type="ARBA" id="ARBA00022723"/>
    </source>
</evidence>
<dbReference type="InterPro" id="IPR013020">
    <property type="entry name" value="Rad3/Chl1-like"/>
</dbReference>
<keyword evidence="22" id="KW-1185">Reference proteome</keyword>
<dbReference type="InterPro" id="IPR006554">
    <property type="entry name" value="Helicase-like_DEXD_c2"/>
</dbReference>
<dbReference type="GO" id="GO:0006289">
    <property type="term" value="P:nucleotide-excision repair"/>
    <property type="evidence" value="ECO:0007669"/>
    <property type="project" value="InterPro"/>
</dbReference>
<comment type="subcellular location">
    <subcellularLocation>
        <location evidence="2">Nucleus</location>
    </subcellularLocation>
</comment>
<keyword evidence="8" id="KW-0378">Hydrolase</keyword>
<keyword evidence="16" id="KW-0539">Nucleus</keyword>
<dbReference type="EMBL" id="BEYU01000013">
    <property type="protein sequence ID" value="GBG25571.1"/>
    <property type="molecule type" value="Genomic_DNA"/>
</dbReference>
<dbReference type="EC" id="5.6.2.3" evidence="17"/>
<keyword evidence="12" id="KW-0411">Iron-sulfur</keyword>
<organism evidence="21 22">
    <name type="scientific">Hondaea fermentalgiana</name>
    <dbReference type="NCBI Taxonomy" id="2315210"/>
    <lineage>
        <taxon>Eukaryota</taxon>
        <taxon>Sar</taxon>
        <taxon>Stramenopiles</taxon>
        <taxon>Bigyra</taxon>
        <taxon>Labyrinthulomycetes</taxon>
        <taxon>Thraustochytrida</taxon>
        <taxon>Thraustochytriidae</taxon>
        <taxon>Hondaea</taxon>
    </lineage>
</organism>
<evidence type="ECO:0000256" key="7">
    <source>
        <dbReference type="ARBA" id="ARBA00022763"/>
    </source>
</evidence>
<reference evidence="21 22" key="1">
    <citation type="submission" date="2017-12" db="EMBL/GenBank/DDBJ databases">
        <title>Sequencing, de novo assembly and annotation of complete genome of a new Thraustochytrid species, strain FCC1311.</title>
        <authorList>
            <person name="Sedici K."/>
            <person name="Godart F."/>
            <person name="Aiese Cigliano R."/>
            <person name="Sanseverino W."/>
            <person name="Barakat M."/>
            <person name="Ortet P."/>
            <person name="Marechal E."/>
            <person name="Cagnac O."/>
            <person name="Amato A."/>
        </authorList>
    </citation>
    <scope>NUCLEOTIDE SEQUENCE [LARGE SCALE GENOMIC DNA]</scope>
</reference>
<dbReference type="SMART" id="SM00488">
    <property type="entry name" value="DEXDc2"/>
    <property type="match status" value="1"/>
</dbReference>
<keyword evidence="13" id="KW-0238">DNA-binding</keyword>
<dbReference type="GO" id="GO:0051539">
    <property type="term" value="F:4 iron, 4 sulfur cluster binding"/>
    <property type="evidence" value="ECO:0007669"/>
    <property type="project" value="UniProtKB-KW"/>
</dbReference>
<comment type="cofactor">
    <cofactor evidence="1">
        <name>[4Fe-4S] cluster</name>
        <dbReference type="ChEBI" id="CHEBI:49883"/>
    </cofactor>
</comment>
<evidence type="ECO:0000256" key="18">
    <source>
        <dbReference type="ARBA" id="ARBA00048954"/>
    </source>
</evidence>
<evidence type="ECO:0000256" key="2">
    <source>
        <dbReference type="ARBA" id="ARBA00004123"/>
    </source>
</evidence>
<dbReference type="GO" id="GO:0016818">
    <property type="term" value="F:hydrolase activity, acting on acid anhydrides, in phosphorus-containing anhydrides"/>
    <property type="evidence" value="ECO:0007669"/>
    <property type="project" value="InterPro"/>
</dbReference>
<keyword evidence="10" id="KW-0067">ATP-binding</keyword>
<dbReference type="Pfam" id="PF06777">
    <property type="entry name" value="HBB"/>
    <property type="match status" value="1"/>
</dbReference>
<name>A0A2R5GBS5_9STRA</name>
<dbReference type="FunFam" id="3.40.50.300:FF:000135">
    <property type="entry name" value="DNA repair helicase RAD3, putative"/>
    <property type="match status" value="1"/>
</dbReference>
<proteinExistence type="inferred from homology"/>
<dbReference type="GO" id="GO:0003684">
    <property type="term" value="F:damaged DNA binding"/>
    <property type="evidence" value="ECO:0007669"/>
    <property type="project" value="TreeGrafter"/>
</dbReference>
<keyword evidence="11" id="KW-0408">Iron</keyword>
<evidence type="ECO:0000256" key="13">
    <source>
        <dbReference type="ARBA" id="ARBA00023125"/>
    </source>
</evidence>
<dbReference type="FunFam" id="3.40.50.300:FF:000128">
    <property type="entry name" value="Putative DNA repair helicase RAD3"/>
    <property type="match status" value="1"/>
</dbReference>
<accession>A0A2R5GBS5</accession>
<keyword evidence="7" id="KW-0227">DNA damage</keyword>
<dbReference type="InterPro" id="IPR027417">
    <property type="entry name" value="P-loop_NTPase"/>
</dbReference>
<dbReference type="PRINTS" id="PR00852">
    <property type="entry name" value="XRODRMPGMNTD"/>
</dbReference>
<evidence type="ECO:0000313" key="21">
    <source>
        <dbReference type="EMBL" id="GBG25571.1"/>
    </source>
</evidence>
<keyword evidence="6" id="KW-0547">Nucleotide-binding</keyword>
<dbReference type="PROSITE" id="PS51193">
    <property type="entry name" value="HELICASE_ATP_BIND_2"/>
    <property type="match status" value="1"/>
</dbReference>
<dbReference type="NCBIfam" id="TIGR00604">
    <property type="entry name" value="rad3"/>
    <property type="match status" value="1"/>
</dbReference>
<dbReference type="Pfam" id="PF06733">
    <property type="entry name" value="DEAD_2"/>
    <property type="match status" value="1"/>
</dbReference>
<keyword evidence="15" id="KW-0413">Isomerase</keyword>
<feature type="region of interest" description="Disordered" evidence="19">
    <location>
        <begin position="802"/>
        <end position="822"/>
    </location>
</feature>
<dbReference type="GO" id="GO:0045951">
    <property type="term" value="P:positive regulation of mitotic recombination"/>
    <property type="evidence" value="ECO:0007669"/>
    <property type="project" value="TreeGrafter"/>
</dbReference>
<evidence type="ECO:0000256" key="1">
    <source>
        <dbReference type="ARBA" id="ARBA00001966"/>
    </source>
</evidence>
<dbReference type="CDD" id="cd18788">
    <property type="entry name" value="SF2_C_XPD"/>
    <property type="match status" value="1"/>
</dbReference>
<protein>
    <recommendedName>
        <fullName evidence="17">DNA 5'-3' helicase</fullName>
        <ecNumber evidence="17">5.6.2.3</ecNumber>
    </recommendedName>
</protein>
<dbReference type="SMART" id="SM00491">
    <property type="entry name" value="HELICc2"/>
    <property type="match status" value="1"/>
</dbReference>
<keyword evidence="4" id="KW-0004">4Fe-4S</keyword>
<evidence type="ECO:0000256" key="4">
    <source>
        <dbReference type="ARBA" id="ARBA00022485"/>
    </source>
</evidence>
<dbReference type="GO" id="GO:0046872">
    <property type="term" value="F:metal ion binding"/>
    <property type="evidence" value="ECO:0007669"/>
    <property type="project" value="UniProtKB-KW"/>
</dbReference>
<dbReference type="InterPro" id="IPR002464">
    <property type="entry name" value="DNA/RNA_helicase_DEAH_CS"/>
</dbReference>
<comment type="caution">
    <text evidence="21">The sequence shown here is derived from an EMBL/GenBank/DDBJ whole genome shotgun (WGS) entry which is preliminary data.</text>
</comment>
<dbReference type="InterPro" id="IPR010614">
    <property type="entry name" value="RAD3-like_helicase_DEAD"/>
</dbReference>
<evidence type="ECO:0000256" key="10">
    <source>
        <dbReference type="ARBA" id="ARBA00022840"/>
    </source>
</evidence>
<evidence type="ECO:0000256" key="16">
    <source>
        <dbReference type="ARBA" id="ARBA00023242"/>
    </source>
</evidence>
<dbReference type="GO" id="GO:0005524">
    <property type="term" value="F:ATP binding"/>
    <property type="evidence" value="ECO:0007669"/>
    <property type="project" value="UniProtKB-KW"/>
</dbReference>
<evidence type="ECO:0000256" key="3">
    <source>
        <dbReference type="ARBA" id="ARBA00009146"/>
    </source>
</evidence>
<dbReference type="GO" id="GO:0043139">
    <property type="term" value="F:5'-3' DNA helicase activity"/>
    <property type="evidence" value="ECO:0007669"/>
    <property type="project" value="UniProtKB-EC"/>
</dbReference>
<dbReference type="InterPro" id="IPR010643">
    <property type="entry name" value="HBB"/>
</dbReference>
<comment type="similarity">
    <text evidence="3">Belongs to the helicase family. RAD3/XPD subfamily.</text>
</comment>
<sequence length="822" mass="92482">MKFVLDAGSASPLTVFWPYPTLYPEQYDYMLELKHALDAKGGCLLEMPTGTGKTVSLLALITSYQYAHQETGKLVYCTRTVPEMRKTMEELKRVIDHRTELLGGEANAPPFLGVCLSSRRNMCVHPTVMAESDREQVDSLCRKKIAPWVREKTGARKRNAGNSNGNDEPAAEENDAAMDAAQEAPVPTELGDIEDIEKQGLCSYYERYVAQGSDVPLSNGIYTIEEMQELGKKNNWCPYFVTRHVLSFANVVVYNYQYMLDPKVSTMVSKEITRDSIVVFDEAHNIDNVCIEALSVFFNRRSLEAASSNIRELDSMISRVKETDAQRLRDEYDRLVQGLSETGVLDANNNDVVANPIHLPEDILNEAVPGNIRKAEHFVKLLDVVVKHLKTRMKVQRVVKETPVAFLHEVQDRLQLDAKTLQFSYSRLSSLMRTLKVVDLERFVPISQVADFLTLVATPKYKDGFMLVIEPYDQRTPQFIDPIIQFTCLDASLAIKPVLERFATVVITSGTLSPIDLYPKLLDFKPVVSRSLTMSIIRPGICPMVVTRGSDQTPITSAFSSRTDKSVIINFGALLIEVSKTVPDGIVCFFTSYEYMENVVSAWAELQILNRILDHKLLFIETKDIVETTLALDNFRRACDCGRGAVFLSVARGKVSEGIDFDRHYGRCVILFGIPFQYTKSHILLARLEYLRVKFQIREDEFLAFDALRQASQCIGRVIRSKADYGLMIFADKRYNNANKRSKLPGWVTQFLRESNLNLSTEEAVAVCRTFLRELAQPIDPSQRTSNMLTEADLTTMARDLGHGADSADADGDVVMESAATS</sequence>
<dbReference type="SUPFAM" id="SSF52540">
    <property type="entry name" value="P-loop containing nucleoside triphosphate hydrolases"/>
    <property type="match status" value="1"/>
</dbReference>
<dbReference type="PANTHER" id="PTHR11472:SF1">
    <property type="entry name" value="GENERAL TRANSCRIPTION AND DNA REPAIR FACTOR IIH HELICASE SUBUNIT XPD"/>
    <property type="match status" value="1"/>
</dbReference>
<evidence type="ECO:0000256" key="19">
    <source>
        <dbReference type="SAM" id="MobiDB-lite"/>
    </source>
</evidence>
<dbReference type="InParanoid" id="A0A2R5GBS5"/>
<dbReference type="PROSITE" id="PS00690">
    <property type="entry name" value="DEAH_ATP_HELICASE"/>
    <property type="match status" value="1"/>
</dbReference>
<keyword evidence="5" id="KW-0479">Metal-binding</keyword>
<dbReference type="InterPro" id="IPR006555">
    <property type="entry name" value="ATP-dep_Helicase_C"/>
</dbReference>
<evidence type="ECO:0000256" key="6">
    <source>
        <dbReference type="ARBA" id="ARBA00022741"/>
    </source>
</evidence>
<dbReference type="PANTHER" id="PTHR11472">
    <property type="entry name" value="DNA REPAIR DEAD HELICASE RAD3/XP-D SUBFAMILY MEMBER"/>
    <property type="match status" value="1"/>
</dbReference>
<gene>
    <name evidence="21" type="ORF">FCC1311_017902</name>
</gene>
<feature type="region of interest" description="Disordered" evidence="19">
    <location>
        <begin position="152"/>
        <end position="179"/>
    </location>
</feature>
<evidence type="ECO:0000259" key="20">
    <source>
        <dbReference type="PROSITE" id="PS51193"/>
    </source>
</evidence>
<dbReference type="GO" id="GO:0005634">
    <property type="term" value="C:nucleus"/>
    <property type="evidence" value="ECO:0007669"/>
    <property type="project" value="UniProtKB-SubCell"/>
</dbReference>
<dbReference type="Proteomes" id="UP000241890">
    <property type="component" value="Unassembled WGS sequence"/>
</dbReference>
<dbReference type="Pfam" id="PF13307">
    <property type="entry name" value="Helicase_C_2"/>
    <property type="match status" value="1"/>
</dbReference>
<evidence type="ECO:0000256" key="8">
    <source>
        <dbReference type="ARBA" id="ARBA00022801"/>
    </source>
</evidence>
<dbReference type="AlphaFoldDB" id="A0A2R5GBS5"/>
<keyword evidence="14" id="KW-0234">DNA repair</keyword>
<dbReference type="OrthoDB" id="272481at2759"/>
<evidence type="ECO:0000256" key="9">
    <source>
        <dbReference type="ARBA" id="ARBA00022806"/>
    </source>
</evidence>
<dbReference type="GO" id="GO:0006366">
    <property type="term" value="P:transcription by RNA polymerase II"/>
    <property type="evidence" value="ECO:0007669"/>
    <property type="project" value="TreeGrafter"/>
</dbReference>
<comment type="catalytic activity">
    <reaction evidence="18">
        <text>ATP + H2O = ADP + phosphate + H(+)</text>
        <dbReference type="Rhea" id="RHEA:13065"/>
        <dbReference type="ChEBI" id="CHEBI:15377"/>
        <dbReference type="ChEBI" id="CHEBI:15378"/>
        <dbReference type="ChEBI" id="CHEBI:30616"/>
        <dbReference type="ChEBI" id="CHEBI:43474"/>
        <dbReference type="ChEBI" id="CHEBI:456216"/>
        <dbReference type="EC" id="5.6.2.3"/>
    </reaction>
</comment>
<evidence type="ECO:0000256" key="17">
    <source>
        <dbReference type="ARBA" id="ARBA00044969"/>
    </source>
</evidence>
<evidence type="ECO:0000256" key="11">
    <source>
        <dbReference type="ARBA" id="ARBA00023004"/>
    </source>
</evidence>
<evidence type="ECO:0000313" key="22">
    <source>
        <dbReference type="Proteomes" id="UP000241890"/>
    </source>
</evidence>
<evidence type="ECO:0000256" key="14">
    <source>
        <dbReference type="ARBA" id="ARBA00023204"/>
    </source>
</evidence>
<dbReference type="FunCoup" id="A0A2R5GBS5">
    <property type="interactions" value="374"/>
</dbReference>
<feature type="domain" description="Helicase ATP-binding" evidence="20">
    <location>
        <begin position="12"/>
        <end position="332"/>
    </location>
</feature>
<dbReference type="InterPro" id="IPR014013">
    <property type="entry name" value="Helic_SF1/SF2_ATP-bd_DinG/Rad3"/>
</dbReference>
<evidence type="ECO:0000256" key="15">
    <source>
        <dbReference type="ARBA" id="ARBA00023235"/>
    </source>
</evidence>